<evidence type="ECO:0000256" key="2">
    <source>
        <dbReference type="ARBA" id="ARBA00022723"/>
    </source>
</evidence>
<dbReference type="InterPro" id="IPR016193">
    <property type="entry name" value="Cytidine_deaminase-like"/>
</dbReference>
<keyword evidence="9" id="KW-1185">Reference proteome</keyword>
<reference evidence="8 9" key="1">
    <citation type="journal article" date="2011" name="Appl. Environ. Microbiol.">
        <title>The genome of Buchnera aphidicola from the aphid Cinara tujafilina provides new clues about the evolutionary history of metabolic losses in bacterial endosymbionts.</title>
        <authorList>
            <person name="Lamelas A."/>
            <person name="Gosalbes M.J."/>
            <person name="Moya A."/>
            <person name="Latorre A."/>
        </authorList>
    </citation>
    <scope>NUCLEOTIDE SEQUENCE [LARGE SCALE GENOMIC DNA]</scope>
    <source>
        <strain evidence="9">Cinara tujafilina</strain>
    </source>
</reference>
<dbReference type="CDD" id="cd01285">
    <property type="entry name" value="nucleoside_deaminase"/>
    <property type="match status" value="1"/>
</dbReference>
<evidence type="ECO:0000259" key="7">
    <source>
        <dbReference type="PROSITE" id="PS51747"/>
    </source>
</evidence>
<dbReference type="Gene3D" id="3.40.140.10">
    <property type="entry name" value="Cytidine Deaminase, domain 2"/>
    <property type="match status" value="1"/>
</dbReference>
<comment type="similarity">
    <text evidence="6">Belongs to the cytidine and deoxycytidylate deaminase family.</text>
</comment>
<dbReference type="PANTHER" id="PTHR11079">
    <property type="entry name" value="CYTOSINE DEAMINASE FAMILY MEMBER"/>
    <property type="match status" value="1"/>
</dbReference>
<dbReference type="EC" id="3.5.4.33" evidence="6"/>
<dbReference type="AlphaFoldDB" id="F7WZT8"/>
<comment type="function">
    <text evidence="6">Catalyzes the deamination of adenosine to inosine at the wobble position 34 of tRNA(Arg2).</text>
</comment>
<evidence type="ECO:0000256" key="1">
    <source>
        <dbReference type="ARBA" id="ARBA00022694"/>
    </source>
</evidence>
<dbReference type="GO" id="GO:0002100">
    <property type="term" value="P:tRNA wobble adenosine to inosine editing"/>
    <property type="evidence" value="ECO:0007669"/>
    <property type="project" value="UniProtKB-UniRule"/>
</dbReference>
<accession>F7WZT8</accession>
<dbReference type="KEGG" id="baj:BCTU_165"/>
<dbReference type="PANTHER" id="PTHR11079:SF202">
    <property type="entry name" value="TRNA-SPECIFIC ADENOSINE DEAMINASE"/>
    <property type="match status" value="1"/>
</dbReference>
<dbReference type="HAMAP" id="MF_00972">
    <property type="entry name" value="tRNA_aden_deaminase"/>
    <property type="match status" value="1"/>
</dbReference>
<dbReference type="HOGENOM" id="CLU_025810_3_0_6"/>
<evidence type="ECO:0000313" key="8">
    <source>
        <dbReference type="EMBL" id="AEH39750.1"/>
    </source>
</evidence>
<dbReference type="Proteomes" id="UP000006811">
    <property type="component" value="Chromosome"/>
</dbReference>
<dbReference type="InterPro" id="IPR028883">
    <property type="entry name" value="tRNA_aden_deaminase"/>
</dbReference>
<evidence type="ECO:0000256" key="5">
    <source>
        <dbReference type="ARBA" id="ARBA00048045"/>
    </source>
</evidence>
<dbReference type="Pfam" id="PF00383">
    <property type="entry name" value="dCMP_cyt_deam_1"/>
    <property type="match status" value="1"/>
</dbReference>
<comment type="subunit">
    <text evidence="6">Homodimer.</text>
</comment>
<feature type="binding site" evidence="6">
    <location>
        <position position="83"/>
    </location>
    <ligand>
        <name>Zn(2+)</name>
        <dbReference type="ChEBI" id="CHEBI:29105"/>
        <note>catalytic</note>
    </ligand>
</feature>
<keyword evidence="1 6" id="KW-0819">tRNA processing</keyword>
<dbReference type="SUPFAM" id="SSF53927">
    <property type="entry name" value="Cytidine deaminase-like"/>
    <property type="match status" value="1"/>
</dbReference>
<gene>
    <name evidence="6 8" type="primary">tadA</name>
    <name evidence="8" type="ORF">BCTU_165</name>
</gene>
<dbReference type="GO" id="GO:0052717">
    <property type="term" value="F:tRNA-specific adenosine-34 deaminase activity"/>
    <property type="evidence" value="ECO:0007669"/>
    <property type="project" value="UniProtKB-UniRule"/>
</dbReference>
<feature type="domain" description="CMP/dCMP-type deaminase" evidence="7">
    <location>
        <begin position="2"/>
        <end position="120"/>
    </location>
</feature>
<evidence type="ECO:0000256" key="3">
    <source>
        <dbReference type="ARBA" id="ARBA00022801"/>
    </source>
</evidence>
<name>F7WZT8_9GAMM</name>
<evidence type="ECO:0000256" key="6">
    <source>
        <dbReference type="HAMAP-Rule" id="MF_00972"/>
    </source>
</evidence>
<evidence type="ECO:0000313" key="9">
    <source>
        <dbReference type="Proteomes" id="UP000006811"/>
    </source>
</evidence>
<dbReference type="NCBIfam" id="NF008113">
    <property type="entry name" value="PRK10860.1"/>
    <property type="match status" value="1"/>
</dbReference>
<dbReference type="STRING" id="261317.BCTU_165"/>
<protein>
    <recommendedName>
        <fullName evidence="6">tRNA-specific adenosine deaminase</fullName>
        <ecNumber evidence="6">3.5.4.33</ecNumber>
    </recommendedName>
</protein>
<feature type="binding site" evidence="6">
    <location>
        <position position="53"/>
    </location>
    <ligand>
        <name>Zn(2+)</name>
        <dbReference type="ChEBI" id="CHEBI:29105"/>
        <note>catalytic</note>
    </ligand>
</feature>
<keyword evidence="4 6" id="KW-0862">Zinc</keyword>
<comment type="cofactor">
    <cofactor evidence="6">
        <name>Zn(2+)</name>
        <dbReference type="ChEBI" id="CHEBI:29105"/>
    </cofactor>
    <text evidence="6">Binds 1 zinc ion per subunit.</text>
</comment>
<proteinExistence type="inferred from homology"/>
<sequence length="157" mass="17990">MFDDVYWMKLALLAAKKGEKKGEVPIGSIIVYKNKLIGTGWNSCISQKNPTAHAEIISIQKAGQKLNNYRLKNTVLYVTHEPCWMCASAIMFARISRIVYGSYSSKYDCITNFVNILYKKNIKHHIVNITSGILLYECSILLSDFFKNKRKKINFVN</sequence>
<dbReference type="eggNOG" id="COG0590">
    <property type="taxonomic scope" value="Bacteria"/>
</dbReference>
<feature type="active site" description="Proton donor" evidence="6">
    <location>
        <position position="55"/>
    </location>
</feature>
<dbReference type="GO" id="GO:0008270">
    <property type="term" value="F:zinc ion binding"/>
    <property type="evidence" value="ECO:0007669"/>
    <property type="project" value="UniProtKB-UniRule"/>
</dbReference>
<organism evidence="8 9">
    <name type="scientific">Buchnera aphidicola</name>
    <name type="common">Cinara tujafilina</name>
    <dbReference type="NCBI Taxonomy" id="261317"/>
    <lineage>
        <taxon>Bacteria</taxon>
        <taxon>Pseudomonadati</taxon>
        <taxon>Pseudomonadota</taxon>
        <taxon>Gammaproteobacteria</taxon>
        <taxon>Enterobacterales</taxon>
        <taxon>Erwiniaceae</taxon>
        <taxon>Buchnera</taxon>
    </lineage>
</organism>
<evidence type="ECO:0000256" key="4">
    <source>
        <dbReference type="ARBA" id="ARBA00022833"/>
    </source>
</evidence>
<feature type="binding site" evidence="6">
    <location>
        <position position="86"/>
    </location>
    <ligand>
        <name>Zn(2+)</name>
        <dbReference type="ChEBI" id="CHEBI:29105"/>
        <note>catalytic</note>
    </ligand>
</feature>
<keyword evidence="3 6" id="KW-0378">Hydrolase</keyword>
<dbReference type="PROSITE" id="PS51747">
    <property type="entry name" value="CYT_DCMP_DEAMINASES_2"/>
    <property type="match status" value="1"/>
</dbReference>
<comment type="catalytic activity">
    <reaction evidence="5 6">
        <text>adenosine(34) in tRNA + H2O + H(+) = inosine(34) in tRNA + NH4(+)</text>
        <dbReference type="Rhea" id="RHEA:43168"/>
        <dbReference type="Rhea" id="RHEA-COMP:10373"/>
        <dbReference type="Rhea" id="RHEA-COMP:10374"/>
        <dbReference type="ChEBI" id="CHEBI:15377"/>
        <dbReference type="ChEBI" id="CHEBI:15378"/>
        <dbReference type="ChEBI" id="CHEBI:28938"/>
        <dbReference type="ChEBI" id="CHEBI:74411"/>
        <dbReference type="ChEBI" id="CHEBI:82852"/>
        <dbReference type="EC" id="3.5.4.33"/>
    </reaction>
</comment>
<dbReference type="EMBL" id="CP001817">
    <property type="protein sequence ID" value="AEH39750.1"/>
    <property type="molecule type" value="Genomic_DNA"/>
</dbReference>
<dbReference type="InterPro" id="IPR002125">
    <property type="entry name" value="CMP_dCMP_dom"/>
</dbReference>
<keyword evidence="2 6" id="KW-0479">Metal-binding</keyword>